<keyword evidence="3" id="KW-1185">Reference proteome</keyword>
<sequence>MRSNGKNTGLPPTTYLAPSVPPAANEVPVFVLVSHLKHLLPKGHDTIYGSTIKQVFFPNHDTNANSIACLEGAFKQETANPVNASFSTGKTSGCLFATPLKNGLGKAILWAVIISVHDDLHAPTIN</sequence>
<dbReference type="VEuPathDB" id="FungiDB:SeMB42_g00506"/>
<evidence type="ECO:0000313" key="2">
    <source>
        <dbReference type="EMBL" id="TPX53965.1"/>
    </source>
</evidence>
<gene>
    <name evidence="1" type="ORF">SeLEV6574_g00065</name>
    <name evidence="2" type="ORF">SeMB42_g00506</name>
</gene>
<dbReference type="EMBL" id="QEAN01000010">
    <property type="protein sequence ID" value="TPX53965.1"/>
    <property type="molecule type" value="Genomic_DNA"/>
</dbReference>
<protein>
    <submittedName>
        <fullName evidence="1">Uncharacterized protein</fullName>
    </submittedName>
</protein>
<name>A0A507DJP8_9FUNG</name>
<organism evidence="1 4">
    <name type="scientific">Synchytrium endobioticum</name>
    <dbReference type="NCBI Taxonomy" id="286115"/>
    <lineage>
        <taxon>Eukaryota</taxon>
        <taxon>Fungi</taxon>
        <taxon>Fungi incertae sedis</taxon>
        <taxon>Chytridiomycota</taxon>
        <taxon>Chytridiomycota incertae sedis</taxon>
        <taxon>Chytridiomycetes</taxon>
        <taxon>Synchytriales</taxon>
        <taxon>Synchytriaceae</taxon>
        <taxon>Synchytrium</taxon>
    </lineage>
</organism>
<evidence type="ECO:0000313" key="3">
    <source>
        <dbReference type="Proteomes" id="UP000317494"/>
    </source>
</evidence>
<dbReference type="EMBL" id="QEAM01000001">
    <property type="protein sequence ID" value="TPX51864.1"/>
    <property type="molecule type" value="Genomic_DNA"/>
</dbReference>
<accession>A0A507DJP8</accession>
<dbReference type="Proteomes" id="UP000317494">
    <property type="component" value="Unassembled WGS sequence"/>
</dbReference>
<reference evidence="3 4" key="1">
    <citation type="journal article" date="2019" name="Sci. Rep.">
        <title>Comparative genomics of chytrid fungi reveal insights into the obligate biotrophic and pathogenic lifestyle of Synchytrium endobioticum.</title>
        <authorList>
            <person name="van de Vossenberg B.T.L.H."/>
            <person name="Warris S."/>
            <person name="Nguyen H.D.T."/>
            <person name="van Gent-Pelzer M.P.E."/>
            <person name="Joly D.L."/>
            <person name="van de Geest H.C."/>
            <person name="Bonants P.J.M."/>
            <person name="Smith D.S."/>
            <person name="Levesque C.A."/>
            <person name="van der Lee T.A.J."/>
        </authorList>
    </citation>
    <scope>NUCLEOTIDE SEQUENCE [LARGE SCALE GENOMIC DNA]</scope>
    <source>
        <strain evidence="1 4">LEV6574</strain>
        <strain evidence="2 3">MB42</strain>
    </source>
</reference>
<evidence type="ECO:0000313" key="4">
    <source>
        <dbReference type="Proteomes" id="UP000320475"/>
    </source>
</evidence>
<comment type="caution">
    <text evidence="1">The sequence shown here is derived from an EMBL/GenBank/DDBJ whole genome shotgun (WGS) entry which is preliminary data.</text>
</comment>
<evidence type="ECO:0000313" key="1">
    <source>
        <dbReference type="EMBL" id="TPX51864.1"/>
    </source>
</evidence>
<dbReference type="AlphaFoldDB" id="A0A507DJP8"/>
<dbReference type="Proteomes" id="UP000320475">
    <property type="component" value="Unassembled WGS sequence"/>
</dbReference>
<proteinExistence type="predicted"/>